<dbReference type="FunFam" id="2.30.30.1040:FF:000002">
    <property type="entry name" value="Auxin response factor"/>
    <property type="match status" value="1"/>
</dbReference>
<evidence type="ECO:0000256" key="5">
    <source>
        <dbReference type="ARBA" id="ARBA00023015"/>
    </source>
</evidence>
<proteinExistence type="inferred from homology"/>
<feature type="compositionally biased region" description="Basic and acidic residues" evidence="11">
    <location>
        <begin position="609"/>
        <end position="619"/>
    </location>
</feature>
<accession>J3LZM4</accession>
<feature type="region of interest" description="Disordered" evidence="11">
    <location>
        <begin position="595"/>
        <end position="629"/>
    </location>
</feature>
<feature type="region of interest" description="Disordered" evidence="11">
    <location>
        <begin position="78"/>
        <end position="108"/>
    </location>
</feature>
<dbReference type="InterPro" id="IPR015300">
    <property type="entry name" value="DNA-bd_pseudobarrel_sf"/>
</dbReference>
<keyword evidence="5 10" id="KW-0805">Transcription regulation</keyword>
<dbReference type="FunFam" id="2.40.330.10:FF:000001">
    <property type="entry name" value="Auxin response factor"/>
    <property type="match status" value="1"/>
</dbReference>
<keyword evidence="7 10" id="KW-0804">Transcription</keyword>
<dbReference type="CDD" id="cd10017">
    <property type="entry name" value="B3_DNA"/>
    <property type="match status" value="1"/>
</dbReference>
<evidence type="ECO:0000256" key="8">
    <source>
        <dbReference type="ARBA" id="ARBA00023242"/>
    </source>
</evidence>
<dbReference type="Gramene" id="OB04G25990.1">
    <property type="protein sequence ID" value="OB04G25990.1"/>
    <property type="gene ID" value="OB04G25990"/>
</dbReference>
<dbReference type="InterPro" id="IPR010525">
    <property type="entry name" value="ARF_dom"/>
</dbReference>
<feature type="region of interest" description="Disordered" evidence="11">
    <location>
        <begin position="521"/>
        <end position="573"/>
    </location>
</feature>
<dbReference type="GO" id="GO:0009734">
    <property type="term" value="P:auxin-activated signaling pathway"/>
    <property type="evidence" value="ECO:0007669"/>
    <property type="project" value="UniProtKB-KW"/>
</dbReference>
<dbReference type="Proteomes" id="UP000006038">
    <property type="component" value="Chromosome 4"/>
</dbReference>
<dbReference type="Pfam" id="PF02362">
    <property type="entry name" value="B3"/>
    <property type="match status" value="1"/>
</dbReference>
<dbReference type="SUPFAM" id="SSF101936">
    <property type="entry name" value="DNA-binding pseudobarrel domain"/>
    <property type="match status" value="1"/>
</dbReference>
<dbReference type="OMA" id="DEPFCAF"/>
<evidence type="ECO:0000256" key="3">
    <source>
        <dbReference type="ARBA" id="ARBA00007853"/>
    </source>
</evidence>
<evidence type="ECO:0000313" key="13">
    <source>
        <dbReference type="EnsemblPlants" id="OB04G25990.1"/>
    </source>
</evidence>
<dbReference type="AlphaFoldDB" id="J3LZM4"/>
<comment type="subunit">
    <text evidence="4 10">Homodimers and heterodimers.</text>
</comment>
<dbReference type="SMART" id="SM01019">
    <property type="entry name" value="B3"/>
    <property type="match status" value="1"/>
</dbReference>
<dbReference type="GO" id="GO:0007389">
    <property type="term" value="P:pattern specification process"/>
    <property type="evidence" value="ECO:0007669"/>
    <property type="project" value="UniProtKB-ARBA"/>
</dbReference>
<evidence type="ECO:0000256" key="6">
    <source>
        <dbReference type="ARBA" id="ARBA00023125"/>
    </source>
</evidence>
<evidence type="ECO:0000256" key="1">
    <source>
        <dbReference type="ARBA" id="ARBA00003182"/>
    </source>
</evidence>
<dbReference type="EnsemblPlants" id="OB04G25990.1">
    <property type="protein sequence ID" value="OB04G25990.1"/>
    <property type="gene ID" value="OB04G25990"/>
</dbReference>
<dbReference type="InterPro" id="IPR003340">
    <property type="entry name" value="B3_DNA-bd"/>
</dbReference>
<protein>
    <recommendedName>
        <fullName evidence="10">Auxin response factor</fullName>
    </recommendedName>
</protein>
<dbReference type="Gene3D" id="2.40.330.10">
    <property type="entry name" value="DNA-binding pseudobarrel domain"/>
    <property type="match status" value="1"/>
</dbReference>
<evidence type="ECO:0000256" key="9">
    <source>
        <dbReference type="ARBA" id="ARBA00023294"/>
    </source>
</evidence>
<evidence type="ECO:0000256" key="7">
    <source>
        <dbReference type="ARBA" id="ARBA00023163"/>
    </source>
</evidence>
<comment type="similarity">
    <text evidence="3 10">Belongs to the ARF family.</text>
</comment>
<dbReference type="STRING" id="4533.J3LZM4"/>
<evidence type="ECO:0000256" key="10">
    <source>
        <dbReference type="RuleBase" id="RU004561"/>
    </source>
</evidence>
<dbReference type="GO" id="GO:0006355">
    <property type="term" value="P:regulation of DNA-templated transcription"/>
    <property type="evidence" value="ECO:0007669"/>
    <property type="project" value="InterPro"/>
</dbReference>
<dbReference type="GO" id="GO:0003677">
    <property type="term" value="F:DNA binding"/>
    <property type="evidence" value="ECO:0007669"/>
    <property type="project" value="UniProtKB-KW"/>
</dbReference>
<comment type="subcellular location">
    <subcellularLocation>
        <location evidence="2 10">Nucleus</location>
    </subcellularLocation>
</comment>
<dbReference type="Gene3D" id="2.30.30.1040">
    <property type="match status" value="1"/>
</dbReference>
<sequence length="629" mass="68602">MSSVPPVGAAVYYFPQGHAEQASEAVDLSSARVPPLVPCRVVAVRFMADEETDEVFARIRLAPLRPGDAVVDVGEAAAAGEGGRQQEEDRPQPASVPKTLTQSDANNGGGFSVPRFCAETIFPELNYRDEPPVQLIHAKDVHGEQWTFRHIYRGTPRRHLLTTGWSPFVNKKQLLAGDCIVFMRDEGRNIHVGIRRAKRGFCGIGGDDEGLSSLPAWDQFRGLVRGNATAGGESSPTKGKVPPENVLTAATLATSGQPFEVLYYPRASTPEFCVRASAVRTALSVQWCPGMRFKMAFETEDSSRISWFMGTIAGVQAADPIRWPKSPWRLLQVTWDEPELLQNVKRVCPWLVELVSSMPNLHLPSFSSPRKKPRIPPYAEFPPDAQLFNPAFPPNLMAHGHADHHHHLHHGFPFLPFPDGSAQPAGIQGARHAQFASSFPDLYIGNLQPNLMLYSGIRLPPADQAAPRPPRIISTDLTIGSQLAPDEPTTSPSSSARKIDNAKPTGFLLFGQAILTEQQIKNGNSGGRASPGATRKRSLNWDAEKAPNGSEGSDSAGFSEGSPTTTKGQPPPHQHAVVEVAVFWRQQKPRIRVRAGARPVQGVRRVGSRRPEPRSHGSELVRGAVRPTV</sequence>
<keyword evidence="14" id="KW-1185">Reference proteome</keyword>
<evidence type="ECO:0000256" key="11">
    <source>
        <dbReference type="SAM" id="MobiDB-lite"/>
    </source>
</evidence>
<dbReference type="PANTHER" id="PTHR31384">
    <property type="entry name" value="AUXIN RESPONSE FACTOR 4-RELATED"/>
    <property type="match status" value="1"/>
</dbReference>
<dbReference type="PROSITE" id="PS50863">
    <property type="entry name" value="B3"/>
    <property type="match status" value="1"/>
</dbReference>
<name>J3LZM4_ORYBR</name>
<evidence type="ECO:0000256" key="2">
    <source>
        <dbReference type="ARBA" id="ARBA00004123"/>
    </source>
</evidence>
<reference evidence="13" key="2">
    <citation type="submission" date="2013-04" db="UniProtKB">
        <authorList>
            <consortium name="EnsemblPlants"/>
        </authorList>
    </citation>
    <scope>IDENTIFICATION</scope>
</reference>
<dbReference type="InterPro" id="IPR044835">
    <property type="entry name" value="ARF_plant"/>
</dbReference>
<keyword evidence="8 10" id="KW-0539">Nucleus</keyword>
<evidence type="ECO:0000313" key="14">
    <source>
        <dbReference type="Proteomes" id="UP000006038"/>
    </source>
</evidence>
<organism evidence="13">
    <name type="scientific">Oryza brachyantha</name>
    <name type="common">malo sina</name>
    <dbReference type="NCBI Taxonomy" id="4533"/>
    <lineage>
        <taxon>Eukaryota</taxon>
        <taxon>Viridiplantae</taxon>
        <taxon>Streptophyta</taxon>
        <taxon>Embryophyta</taxon>
        <taxon>Tracheophyta</taxon>
        <taxon>Spermatophyta</taxon>
        <taxon>Magnoliopsida</taxon>
        <taxon>Liliopsida</taxon>
        <taxon>Poales</taxon>
        <taxon>Poaceae</taxon>
        <taxon>BOP clade</taxon>
        <taxon>Oryzoideae</taxon>
        <taxon>Oryzeae</taxon>
        <taxon>Oryzinae</taxon>
        <taxon>Oryza</taxon>
    </lineage>
</organism>
<dbReference type="HOGENOM" id="CLU_002626_3_3_1"/>
<dbReference type="GO" id="GO:0048829">
    <property type="term" value="P:root cap development"/>
    <property type="evidence" value="ECO:0007669"/>
    <property type="project" value="UniProtKB-ARBA"/>
</dbReference>
<comment type="function">
    <text evidence="1 10">Auxin response factors (ARFs) are transcriptional factors that bind specifically to the DNA sequence 5'-TGTCTC-3' found in the auxin-responsive promoter elements (AuxREs).</text>
</comment>
<evidence type="ECO:0000256" key="4">
    <source>
        <dbReference type="ARBA" id="ARBA00011726"/>
    </source>
</evidence>
<feature type="region of interest" description="Disordered" evidence="11">
    <location>
        <begin position="476"/>
        <end position="501"/>
    </location>
</feature>
<dbReference type="GO" id="GO:0005634">
    <property type="term" value="C:nucleus"/>
    <property type="evidence" value="ECO:0007669"/>
    <property type="project" value="UniProtKB-SubCell"/>
</dbReference>
<dbReference type="GO" id="GO:0051301">
    <property type="term" value="P:cell division"/>
    <property type="evidence" value="ECO:0007669"/>
    <property type="project" value="UniProtKB-ARBA"/>
</dbReference>
<keyword evidence="9 10" id="KW-0927">Auxin signaling pathway</keyword>
<keyword evidence="6 10" id="KW-0238">DNA-binding</keyword>
<dbReference type="Pfam" id="PF06507">
    <property type="entry name" value="ARF_AD"/>
    <property type="match status" value="1"/>
</dbReference>
<dbReference type="eggNOG" id="ENOG502QQ5I">
    <property type="taxonomic scope" value="Eukaryota"/>
</dbReference>
<feature type="domain" description="TF-B3" evidence="12">
    <location>
        <begin position="96"/>
        <end position="198"/>
    </location>
</feature>
<reference evidence="13" key="1">
    <citation type="journal article" date="2013" name="Nat. Commun.">
        <title>Whole-genome sequencing of Oryza brachyantha reveals mechanisms underlying Oryza genome evolution.</title>
        <authorList>
            <person name="Chen J."/>
            <person name="Huang Q."/>
            <person name="Gao D."/>
            <person name="Wang J."/>
            <person name="Lang Y."/>
            <person name="Liu T."/>
            <person name="Li B."/>
            <person name="Bai Z."/>
            <person name="Luis Goicoechea J."/>
            <person name="Liang C."/>
            <person name="Chen C."/>
            <person name="Zhang W."/>
            <person name="Sun S."/>
            <person name="Liao Y."/>
            <person name="Zhang X."/>
            <person name="Yang L."/>
            <person name="Song C."/>
            <person name="Wang M."/>
            <person name="Shi J."/>
            <person name="Liu G."/>
            <person name="Liu J."/>
            <person name="Zhou H."/>
            <person name="Zhou W."/>
            <person name="Yu Q."/>
            <person name="An N."/>
            <person name="Chen Y."/>
            <person name="Cai Q."/>
            <person name="Wang B."/>
            <person name="Liu B."/>
            <person name="Min J."/>
            <person name="Huang Y."/>
            <person name="Wu H."/>
            <person name="Li Z."/>
            <person name="Zhang Y."/>
            <person name="Yin Y."/>
            <person name="Song W."/>
            <person name="Jiang J."/>
            <person name="Jackson S.A."/>
            <person name="Wing R.A."/>
            <person name="Wang J."/>
            <person name="Chen M."/>
        </authorList>
    </citation>
    <scope>NUCLEOTIDE SEQUENCE [LARGE SCALE GENOMIC DNA]</scope>
    <source>
        <strain evidence="13">cv. IRGC 101232</strain>
    </source>
</reference>
<evidence type="ECO:0000259" key="12">
    <source>
        <dbReference type="PROSITE" id="PS50863"/>
    </source>
</evidence>
<dbReference type="PANTHER" id="PTHR31384:SF86">
    <property type="entry name" value="AUXIN RESPONSE FACTOR 10"/>
    <property type="match status" value="1"/>
</dbReference>